<evidence type="ECO:0000313" key="1">
    <source>
        <dbReference type="EMBL" id="KRY96146.1"/>
    </source>
</evidence>
<reference evidence="1 2" key="1">
    <citation type="submission" date="2015-01" db="EMBL/GenBank/DDBJ databases">
        <title>Evolution of Trichinella species and genotypes.</title>
        <authorList>
            <person name="Korhonen P.K."/>
            <person name="Edoardo P."/>
            <person name="Giuseppe L.R."/>
            <person name="Gasser R.B."/>
        </authorList>
    </citation>
    <scope>NUCLEOTIDE SEQUENCE [LARGE SCALE GENOMIC DNA]</scope>
    <source>
        <strain evidence="1">ISS588</strain>
    </source>
</reference>
<keyword evidence="2" id="KW-1185">Reference proteome</keyword>
<evidence type="ECO:0000313" key="2">
    <source>
        <dbReference type="Proteomes" id="UP000054805"/>
    </source>
</evidence>
<sequence length="32" mass="3497">MSSFHSSASCRPRSASCRPQNALINVTAFRVD</sequence>
<organism evidence="1 2">
    <name type="scientific">Trichinella pseudospiralis</name>
    <name type="common">Parasitic roundworm</name>
    <dbReference type="NCBI Taxonomy" id="6337"/>
    <lineage>
        <taxon>Eukaryota</taxon>
        <taxon>Metazoa</taxon>
        <taxon>Ecdysozoa</taxon>
        <taxon>Nematoda</taxon>
        <taxon>Enoplea</taxon>
        <taxon>Dorylaimia</taxon>
        <taxon>Trichinellida</taxon>
        <taxon>Trichinellidae</taxon>
        <taxon>Trichinella</taxon>
    </lineage>
</organism>
<name>A0A0V1GDI3_TRIPS</name>
<accession>A0A0V1GDI3</accession>
<dbReference type="AlphaFoldDB" id="A0A0V1GDI3"/>
<dbReference type="Proteomes" id="UP000054805">
    <property type="component" value="Unassembled WGS sequence"/>
</dbReference>
<protein>
    <submittedName>
        <fullName evidence="1">Uncharacterized protein</fullName>
    </submittedName>
</protein>
<gene>
    <name evidence="1" type="ORF">T4B_6562</name>
</gene>
<comment type="caution">
    <text evidence="1">The sequence shown here is derived from an EMBL/GenBank/DDBJ whole genome shotgun (WGS) entry which is preliminary data.</text>
</comment>
<dbReference type="EMBL" id="JYDS01003462">
    <property type="protein sequence ID" value="KRY96146.1"/>
    <property type="molecule type" value="Genomic_DNA"/>
</dbReference>
<proteinExistence type="predicted"/>